<dbReference type="Gene3D" id="2.170.130.10">
    <property type="entry name" value="TonB-dependent receptor, plug domain"/>
    <property type="match status" value="1"/>
</dbReference>
<proteinExistence type="predicted"/>
<evidence type="ECO:0000256" key="3">
    <source>
        <dbReference type="ARBA" id="ARBA00022452"/>
    </source>
</evidence>
<protein>
    <submittedName>
        <fullName evidence="12">TonB-dependent receptor</fullName>
    </submittedName>
</protein>
<dbReference type="Pfam" id="PF13620">
    <property type="entry name" value="CarboxypepD_reg"/>
    <property type="match status" value="1"/>
</dbReference>
<evidence type="ECO:0000256" key="2">
    <source>
        <dbReference type="ARBA" id="ARBA00022448"/>
    </source>
</evidence>
<comment type="subcellular location">
    <subcellularLocation>
        <location evidence="1">Cell outer membrane</location>
        <topology evidence="1">Multi-pass membrane protein</topology>
    </subcellularLocation>
</comment>
<keyword evidence="6" id="KW-0472">Membrane</keyword>
<keyword evidence="5 9" id="KW-0732">Signal</keyword>
<evidence type="ECO:0000259" key="10">
    <source>
        <dbReference type="Pfam" id="PF07715"/>
    </source>
</evidence>
<evidence type="ECO:0000313" key="13">
    <source>
        <dbReference type="Proteomes" id="UP000478546"/>
    </source>
</evidence>
<dbReference type="GO" id="GO:0009279">
    <property type="term" value="C:cell outer membrane"/>
    <property type="evidence" value="ECO:0007669"/>
    <property type="project" value="UniProtKB-SubCell"/>
</dbReference>
<keyword evidence="13" id="KW-1185">Reference proteome</keyword>
<evidence type="ECO:0000256" key="1">
    <source>
        <dbReference type="ARBA" id="ARBA00004571"/>
    </source>
</evidence>
<keyword evidence="2" id="KW-0813">Transport</keyword>
<gene>
    <name evidence="12" type="ORF">GWO68_12850</name>
</gene>
<keyword evidence="3" id="KW-1134">Transmembrane beta strand</keyword>
<comment type="caution">
    <text evidence="12">The sequence shown here is derived from an EMBL/GenBank/DDBJ whole genome shotgun (WGS) entry which is preliminary data.</text>
</comment>
<accession>A0A6B2H3X6</accession>
<evidence type="ECO:0000256" key="8">
    <source>
        <dbReference type="SAM" id="MobiDB-lite"/>
    </source>
</evidence>
<dbReference type="AlphaFoldDB" id="A0A6B2H3X6"/>
<feature type="domain" description="Outer membrane protein beta-barrel" evidence="11">
    <location>
        <begin position="387"/>
        <end position="806"/>
    </location>
</feature>
<name>A0A6B2H3X6_9BACT</name>
<dbReference type="Gene3D" id="2.60.40.1120">
    <property type="entry name" value="Carboxypeptidase-like, regulatory domain"/>
    <property type="match status" value="1"/>
</dbReference>
<evidence type="ECO:0000256" key="4">
    <source>
        <dbReference type="ARBA" id="ARBA00022692"/>
    </source>
</evidence>
<evidence type="ECO:0000259" key="11">
    <source>
        <dbReference type="Pfam" id="PF14905"/>
    </source>
</evidence>
<keyword evidence="7" id="KW-0998">Cell outer membrane</keyword>
<organism evidence="12 13">
    <name type="scientific">Pontibacter fetidus</name>
    <dbReference type="NCBI Taxonomy" id="2700082"/>
    <lineage>
        <taxon>Bacteria</taxon>
        <taxon>Pseudomonadati</taxon>
        <taxon>Bacteroidota</taxon>
        <taxon>Cytophagia</taxon>
        <taxon>Cytophagales</taxon>
        <taxon>Hymenobacteraceae</taxon>
        <taxon>Pontibacter</taxon>
    </lineage>
</organism>
<feature type="compositionally biased region" description="Basic and acidic residues" evidence="8">
    <location>
        <begin position="812"/>
        <end position="821"/>
    </location>
</feature>
<dbReference type="InterPro" id="IPR008969">
    <property type="entry name" value="CarboxyPept-like_regulatory"/>
</dbReference>
<dbReference type="GO" id="GO:0015344">
    <property type="term" value="F:siderophore uptake transmembrane transporter activity"/>
    <property type="evidence" value="ECO:0007669"/>
    <property type="project" value="TreeGrafter"/>
</dbReference>
<dbReference type="RefSeq" id="WP_162346866.1">
    <property type="nucleotide sequence ID" value="NZ_JAAEAA010000016.1"/>
</dbReference>
<dbReference type="Pfam" id="PF07715">
    <property type="entry name" value="Plug"/>
    <property type="match status" value="1"/>
</dbReference>
<dbReference type="InterPro" id="IPR041700">
    <property type="entry name" value="OMP_b-brl_3"/>
</dbReference>
<dbReference type="SUPFAM" id="SSF56935">
    <property type="entry name" value="Porins"/>
    <property type="match status" value="1"/>
</dbReference>
<dbReference type="Pfam" id="PF14905">
    <property type="entry name" value="OMP_b-brl_3"/>
    <property type="match status" value="1"/>
</dbReference>
<reference evidence="12 13" key="1">
    <citation type="submission" date="2020-01" db="EMBL/GenBank/DDBJ databases">
        <authorList>
            <person name="Kim M.K."/>
        </authorList>
    </citation>
    <scope>NUCLEOTIDE SEQUENCE [LARGE SCALE GENOMIC DNA]</scope>
    <source>
        <strain evidence="12 13">BT213</strain>
    </source>
</reference>
<keyword evidence="4" id="KW-0812">Transmembrane</keyword>
<dbReference type="GO" id="GO:0044718">
    <property type="term" value="P:siderophore transmembrane transport"/>
    <property type="evidence" value="ECO:0007669"/>
    <property type="project" value="TreeGrafter"/>
</dbReference>
<evidence type="ECO:0000256" key="5">
    <source>
        <dbReference type="ARBA" id="ARBA00022729"/>
    </source>
</evidence>
<dbReference type="SUPFAM" id="SSF49464">
    <property type="entry name" value="Carboxypeptidase regulatory domain-like"/>
    <property type="match status" value="1"/>
</dbReference>
<dbReference type="InterPro" id="IPR037066">
    <property type="entry name" value="Plug_dom_sf"/>
</dbReference>
<feature type="domain" description="TonB-dependent receptor plug" evidence="10">
    <location>
        <begin position="146"/>
        <end position="225"/>
    </location>
</feature>
<dbReference type="EMBL" id="JAAEAA010000016">
    <property type="protein sequence ID" value="NDK56808.1"/>
    <property type="molecule type" value="Genomic_DNA"/>
</dbReference>
<feature type="chain" id="PRO_5025389862" evidence="9">
    <location>
        <begin position="24"/>
        <end position="832"/>
    </location>
</feature>
<evidence type="ECO:0000256" key="6">
    <source>
        <dbReference type="ARBA" id="ARBA00023136"/>
    </source>
</evidence>
<dbReference type="PANTHER" id="PTHR30069">
    <property type="entry name" value="TONB-DEPENDENT OUTER MEMBRANE RECEPTOR"/>
    <property type="match status" value="1"/>
</dbReference>
<sequence>MLTSFYRSLFLLTFLTLPAALSAQTTPSGKISGTLQDAVSKTPVGFANVVLLSARDSSLVTGATSDIEGKFILERVPEGRFMLRASMVGYPAKFVPNINITAASPTVSLGTIVISPTSTQLGEVQVTAERELVQYDLDKKVVNVSKDIAAQSGSVAEVMQNLPSVTVDIDGNVSMRGSQNVTILIDGKRSALSNLTLDQIPANLIESIELITNPSSKYNPEGTSGIINLVMKKEKKPGFHGSASVTAGTYDNYNTSLNLNYRYFKWSLNGGYDYRQRTRPGTSNSFTTNYYLDTLDRTIDSTSYRLQHAKRNSTDVSHNFRFGADYYLNPKITLSGSALYRFGQDEGRNTINYSFLDENRIQRSASIRNTTDQEDEKAMGLTLGYRQTFDRKGQELTADVVFNTNVDDEISRFRESDLASADLPEVQETLVDDGNYEFVANADYVHPISESSNLEAGFRSTFERLDEDSRFFNLDNTTGQLVYDRELSNHFVYDEQVHALYANYNNKYKTISYQLGLRAEQTYTTSDQRTQNLISDNNYFSLFPTLFITNDFDDNNKVQFSYSRRINRPRSRFLNPFVDRSDIYNIQYGNPKLKPEFVNSLELGYLRYFGNASLNSTAFYRHTTDEIERFRTPTTITITQMDEEGNEVEREVPANEITFLNLASNTSYGVELGVNYPVTNWWKLNGSISGFRTELNTTQNDTELSSSQISWNSKLNSTMTVWKDMDIQLSAFYRAPTADIQGRMEQMFSTDLGVKKDVWKKNGTISLRVSDLFNTRQFNFLSFGPEFRTESENRRQSRIIYLGFTYRLNSEDNQRNRRQNQDEQGGGDEDEF</sequence>
<dbReference type="InterPro" id="IPR036942">
    <property type="entry name" value="Beta-barrel_TonB_sf"/>
</dbReference>
<feature type="region of interest" description="Disordered" evidence="8">
    <location>
        <begin position="812"/>
        <end position="832"/>
    </location>
</feature>
<dbReference type="Gene3D" id="2.40.170.20">
    <property type="entry name" value="TonB-dependent receptor, beta-barrel domain"/>
    <property type="match status" value="1"/>
</dbReference>
<evidence type="ECO:0000256" key="7">
    <source>
        <dbReference type="ARBA" id="ARBA00023237"/>
    </source>
</evidence>
<evidence type="ECO:0000256" key="9">
    <source>
        <dbReference type="SAM" id="SignalP"/>
    </source>
</evidence>
<dbReference type="InterPro" id="IPR012910">
    <property type="entry name" value="Plug_dom"/>
</dbReference>
<dbReference type="Proteomes" id="UP000478546">
    <property type="component" value="Unassembled WGS sequence"/>
</dbReference>
<feature type="signal peptide" evidence="9">
    <location>
        <begin position="1"/>
        <end position="23"/>
    </location>
</feature>
<keyword evidence="12" id="KW-0675">Receptor</keyword>
<dbReference type="InterPro" id="IPR039426">
    <property type="entry name" value="TonB-dep_rcpt-like"/>
</dbReference>
<evidence type="ECO:0000313" key="12">
    <source>
        <dbReference type="EMBL" id="NDK56808.1"/>
    </source>
</evidence>
<dbReference type="PANTHER" id="PTHR30069:SF29">
    <property type="entry name" value="HEMOGLOBIN AND HEMOGLOBIN-HAPTOGLOBIN-BINDING PROTEIN 1-RELATED"/>
    <property type="match status" value="1"/>
</dbReference>